<organism evidence="10 11">
    <name type="scientific">Saccoglossus kowalevskii</name>
    <name type="common">Acorn worm</name>
    <dbReference type="NCBI Taxonomy" id="10224"/>
    <lineage>
        <taxon>Eukaryota</taxon>
        <taxon>Metazoa</taxon>
        <taxon>Hemichordata</taxon>
        <taxon>Enteropneusta</taxon>
        <taxon>Harrimaniidae</taxon>
        <taxon>Saccoglossus</taxon>
    </lineage>
</organism>
<evidence type="ECO:0000256" key="3">
    <source>
        <dbReference type="ARBA" id="ARBA00022692"/>
    </source>
</evidence>
<feature type="signal peptide" evidence="7">
    <location>
        <begin position="1"/>
        <end position="19"/>
    </location>
</feature>
<evidence type="ECO:0000256" key="6">
    <source>
        <dbReference type="SAM" id="Phobius"/>
    </source>
</evidence>
<feature type="chain" id="PRO_5045823140" evidence="7">
    <location>
        <begin position="20"/>
        <end position="436"/>
    </location>
</feature>
<feature type="transmembrane region" description="Helical" evidence="6">
    <location>
        <begin position="392"/>
        <end position="416"/>
    </location>
</feature>
<dbReference type="Proteomes" id="UP000694865">
    <property type="component" value="Unplaced"/>
</dbReference>
<keyword evidence="7" id="KW-0732">Signal</keyword>
<evidence type="ECO:0000256" key="2">
    <source>
        <dbReference type="ARBA" id="ARBA00009037"/>
    </source>
</evidence>
<dbReference type="Pfam" id="PF05827">
    <property type="entry name" value="VAS1_LD"/>
    <property type="match status" value="1"/>
</dbReference>
<feature type="domain" description="V-type proton ATPase subunit S1/VOA1 transmembrane" evidence="9">
    <location>
        <begin position="386"/>
        <end position="424"/>
    </location>
</feature>
<accession>A0ABM0GPU4</accession>
<dbReference type="InterPro" id="IPR046756">
    <property type="entry name" value="VAS1/VOA1_TM"/>
</dbReference>
<sequence length="436" mass="48889">MSPIPVLTALFCLCIGVQGHVPVVSWSNTNILSQVPPIAAGHTVSLPSLEQEYLDVILHSAPQNIVLFVQDKLSIEDFTLYGDVYNKDSNKNTFQHLKQSLESATSSFTLPSVNIGSDRDNMMEYLESHIDGKIVDLESTTLKDVTLDKEKFNLIIRRLPQYSSNDKSVKDSLSESDRIIGEMMTELSTQGLPYTALLTANKPSKMIAAENLNLAHRLRREVGAEKHNFTFINTTCVYFYAASMVFKINDTAKKIHASIDLTGIEPDSYTSDCAETNRSLLITYTDIEDTLTLDINMYMNNDRGMWTTNLYQIRYTYTNQSHLADRTEVLKSAYITAPMGRSYHCDNPPEPTSDSNLTGFIDYISFQFQPFNVTSDGFSIADDCIGIFTPEVWMSLMTVLLMVLILAFGLVLLLSLSTMDRFDDPKGKPLTITTDD</sequence>
<protein>
    <submittedName>
        <fullName evidence="11">V-type proton ATPase subunit S1-like</fullName>
    </submittedName>
</protein>
<dbReference type="RefSeq" id="XP_002734664.1">
    <property type="nucleotide sequence ID" value="XM_002734618.2"/>
</dbReference>
<keyword evidence="10" id="KW-1185">Reference proteome</keyword>
<keyword evidence="4 6" id="KW-1133">Transmembrane helix</keyword>
<comment type="similarity">
    <text evidence="2">Belongs to the vacuolar ATPase subunit S1 family.</text>
</comment>
<evidence type="ECO:0000256" key="4">
    <source>
        <dbReference type="ARBA" id="ARBA00022989"/>
    </source>
</evidence>
<dbReference type="Gene3D" id="2.40.160.110">
    <property type="match status" value="1"/>
</dbReference>
<evidence type="ECO:0000313" key="10">
    <source>
        <dbReference type="Proteomes" id="UP000694865"/>
    </source>
</evidence>
<evidence type="ECO:0000256" key="5">
    <source>
        <dbReference type="ARBA" id="ARBA00023136"/>
    </source>
</evidence>
<keyword evidence="5 6" id="KW-0472">Membrane</keyword>
<dbReference type="Pfam" id="PF20520">
    <property type="entry name" value="Ac45-VOA1_TM"/>
    <property type="match status" value="1"/>
</dbReference>
<gene>
    <name evidence="11" type="primary">LOC100379057</name>
</gene>
<evidence type="ECO:0000256" key="1">
    <source>
        <dbReference type="ARBA" id="ARBA00004167"/>
    </source>
</evidence>
<evidence type="ECO:0000313" key="11">
    <source>
        <dbReference type="RefSeq" id="XP_002734664.1"/>
    </source>
</evidence>
<dbReference type="PANTHER" id="PTHR12471">
    <property type="entry name" value="VACUOLAR ATP SYNTHASE SUBUNIT S1"/>
    <property type="match status" value="1"/>
</dbReference>
<reference evidence="11" key="1">
    <citation type="submission" date="2025-08" db="UniProtKB">
        <authorList>
            <consortium name="RefSeq"/>
        </authorList>
    </citation>
    <scope>IDENTIFICATION</scope>
    <source>
        <tissue evidence="11">Testes</tissue>
    </source>
</reference>
<evidence type="ECO:0000259" key="9">
    <source>
        <dbReference type="Pfam" id="PF20520"/>
    </source>
</evidence>
<name>A0ABM0GPU4_SACKO</name>
<evidence type="ECO:0000256" key="7">
    <source>
        <dbReference type="SAM" id="SignalP"/>
    </source>
</evidence>
<comment type="subcellular location">
    <subcellularLocation>
        <location evidence="1">Membrane</location>
        <topology evidence="1">Single-pass membrane protein</topology>
    </subcellularLocation>
</comment>
<proteinExistence type="inferred from homology"/>
<dbReference type="PANTHER" id="PTHR12471:SF7">
    <property type="entry name" value="V-TYPE PROTON ATPASE SUBUNIT S1"/>
    <property type="match status" value="1"/>
</dbReference>
<feature type="domain" description="V-type proton ATPase subunit S1 luminal" evidence="8">
    <location>
        <begin position="235"/>
        <end position="371"/>
    </location>
</feature>
<keyword evidence="3 6" id="KW-0812">Transmembrane</keyword>
<evidence type="ECO:0000259" key="8">
    <source>
        <dbReference type="Pfam" id="PF05827"/>
    </source>
</evidence>
<dbReference type="InterPro" id="IPR046755">
    <property type="entry name" value="VAS1_LD"/>
</dbReference>
<dbReference type="InterPro" id="IPR008388">
    <property type="entry name" value="Ac45_acc_su"/>
</dbReference>
<dbReference type="GeneID" id="100379057"/>